<dbReference type="eggNOG" id="COG3157">
    <property type="taxonomic scope" value="Bacteria"/>
</dbReference>
<dbReference type="Pfam" id="PF05638">
    <property type="entry name" value="T6SS_HCP"/>
    <property type="match status" value="1"/>
</dbReference>
<evidence type="ECO:0000256" key="1">
    <source>
        <dbReference type="SAM" id="MobiDB-lite"/>
    </source>
</evidence>
<dbReference type="InterPro" id="IPR008514">
    <property type="entry name" value="T6SS_Hcp"/>
</dbReference>
<dbReference type="EMBL" id="CP001157">
    <property type="protein sequence ID" value="ACO78841.1"/>
    <property type="molecule type" value="Genomic_DNA"/>
</dbReference>
<dbReference type="STRING" id="322710.Avin_26650"/>
<protein>
    <submittedName>
        <fullName evidence="2">Uncharacterized protein</fullName>
    </submittedName>
</protein>
<dbReference type="HOGENOM" id="CLU_112762_0_1_6"/>
<name>C1DJS2_AZOVD</name>
<dbReference type="Gene3D" id="2.30.110.20">
    <property type="entry name" value="Hcp1-like"/>
    <property type="match status" value="1"/>
</dbReference>
<evidence type="ECO:0000313" key="3">
    <source>
        <dbReference type="Proteomes" id="UP000002424"/>
    </source>
</evidence>
<dbReference type="PANTHER" id="PTHR36152:SF5">
    <property type="entry name" value="PROTEIN HCP1"/>
    <property type="match status" value="1"/>
</dbReference>
<dbReference type="AlphaFoldDB" id="C1DJS2"/>
<organism evidence="2 3">
    <name type="scientific">Azotobacter vinelandii (strain DJ / ATCC BAA-1303)</name>
    <dbReference type="NCBI Taxonomy" id="322710"/>
    <lineage>
        <taxon>Bacteria</taxon>
        <taxon>Pseudomonadati</taxon>
        <taxon>Pseudomonadota</taxon>
        <taxon>Gammaproteobacteria</taxon>
        <taxon>Pseudomonadales</taxon>
        <taxon>Pseudomonadaceae</taxon>
        <taxon>Azotobacter</taxon>
    </lineage>
</organism>
<dbReference type="EnsemblBacteria" id="ACO78841">
    <property type="protein sequence ID" value="ACO78841"/>
    <property type="gene ID" value="Avin_26650"/>
</dbReference>
<sequence length="160" mass="17204">MHLKIEGVQGESQESQHAAWLDIKSFTWGISQPGSLDSGGGGTPGRASFTDLHVVSYVEASAPTAFKKCANGTSLGTVELSCSRLSDGDKMVFMTITLTNVLVTKADIKGVDRDDEQERLLIEYAFQAPEVEFGYTPQQDDGSAGGEVTMGWNIPQNTEL</sequence>
<dbReference type="OrthoDB" id="4865570at2"/>
<dbReference type="KEGG" id="avn:Avin_26650"/>
<reference evidence="2 3" key="1">
    <citation type="journal article" date="2009" name="J. Bacteriol.">
        <title>Genome sequence of Azotobacter vinelandii, an obligate aerobe specialized to support diverse anaerobic metabolic processes.</title>
        <authorList>
            <person name="Setubal J.C."/>
            <person name="dos Santos P."/>
            <person name="Goldman B.S."/>
            <person name="Ertesvag H."/>
            <person name="Espin G."/>
            <person name="Rubio L.M."/>
            <person name="Valla S."/>
            <person name="Almeida N.F."/>
            <person name="Balasubramanian D."/>
            <person name="Cromes L."/>
            <person name="Curatti L."/>
            <person name="Du Z."/>
            <person name="Godsy E."/>
            <person name="Goodner B."/>
            <person name="Hellner-Burris K."/>
            <person name="Hernandez J.A."/>
            <person name="Houmiel K."/>
            <person name="Imperial J."/>
            <person name="Kennedy C."/>
            <person name="Larson T.J."/>
            <person name="Latreille P."/>
            <person name="Ligon L.S."/>
            <person name="Lu J."/>
            <person name="Maerk M."/>
            <person name="Miller N.M."/>
            <person name="Norton S."/>
            <person name="O'Carroll I.P."/>
            <person name="Paulsen I."/>
            <person name="Raulfs E.C."/>
            <person name="Roemer R."/>
            <person name="Rosser J."/>
            <person name="Segura D."/>
            <person name="Slater S."/>
            <person name="Stricklin S.L."/>
            <person name="Studholme D.J."/>
            <person name="Sun J."/>
            <person name="Viana C.J."/>
            <person name="Wallin E."/>
            <person name="Wang B."/>
            <person name="Wheeler C."/>
            <person name="Zhu H."/>
            <person name="Dean D.R."/>
            <person name="Dixon R."/>
            <person name="Wood D."/>
        </authorList>
    </citation>
    <scope>NUCLEOTIDE SEQUENCE [LARGE SCALE GENOMIC DNA]</scope>
    <source>
        <strain evidence="3">DJ / ATCC BAA-1303</strain>
    </source>
</reference>
<proteinExistence type="predicted"/>
<evidence type="ECO:0000313" key="2">
    <source>
        <dbReference type="EMBL" id="ACO78841.1"/>
    </source>
</evidence>
<dbReference type="InterPro" id="IPR036624">
    <property type="entry name" value="Hcp1-lik_sf"/>
</dbReference>
<accession>C1DJS2</accession>
<keyword evidence="3" id="KW-1185">Reference proteome</keyword>
<feature type="region of interest" description="Disordered" evidence="1">
    <location>
        <begin position="139"/>
        <end position="160"/>
    </location>
</feature>
<gene>
    <name evidence="2" type="ordered locus">Avin_26650</name>
</gene>
<dbReference type="Proteomes" id="UP000002424">
    <property type="component" value="Chromosome"/>
</dbReference>
<dbReference type="InterPro" id="IPR053165">
    <property type="entry name" value="HSI-I_assembly_Hcp1"/>
</dbReference>
<dbReference type="PANTHER" id="PTHR36152">
    <property type="entry name" value="CYTOPLASMIC PROTEIN-RELATED"/>
    <property type="match status" value="1"/>
</dbReference>
<dbReference type="SUPFAM" id="SSF141452">
    <property type="entry name" value="Hcp1-like"/>
    <property type="match status" value="1"/>
</dbReference>